<keyword evidence="2" id="KW-0418">Kinase</keyword>
<evidence type="ECO:0000313" key="3">
    <source>
        <dbReference type="Proteomes" id="UP000326759"/>
    </source>
</evidence>
<evidence type="ECO:0000259" key="1">
    <source>
        <dbReference type="Pfam" id="PF19704"/>
    </source>
</evidence>
<gene>
    <name evidence="2" type="primary">prkdc</name>
    <name evidence="2" type="ORF">Anas_02677</name>
</gene>
<dbReference type="InterPro" id="IPR045581">
    <property type="entry name" value="DNAPKcs_CC5"/>
</dbReference>
<dbReference type="EMBL" id="SEYY01021057">
    <property type="protein sequence ID" value="KAB7496765.1"/>
    <property type="molecule type" value="Genomic_DNA"/>
</dbReference>
<reference evidence="2 3" key="1">
    <citation type="journal article" date="2019" name="PLoS Biol.">
        <title>Sex chromosomes control vertical transmission of feminizing Wolbachia symbionts in an isopod.</title>
        <authorList>
            <person name="Becking T."/>
            <person name="Chebbi M.A."/>
            <person name="Giraud I."/>
            <person name="Moumen B."/>
            <person name="Laverre T."/>
            <person name="Caubet Y."/>
            <person name="Peccoud J."/>
            <person name="Gilbert C."/>
            <person name="Cordaux R."/>
        </authorList>
    </citation>
    <scope>NUCLEOTIDE SEQUENCE [LARGE SCALE GENOMIC DNA]</scope>
    <source>
        <strain evidence="2">ANa2</strain>
        <tissue evidence="2">Whole body excluding digestive tract and cuticle</tissue>
    </source>
</reference>
<evidence type="ECO:0000313" key="2">
    <source>
        <dbReference type="EMBL" id="KAB7496765.1"/>
    </source>
</evidence>
<comment type="caution">
    <text evidence="2">The sequence shown here is derived from an EMBL/GenBank/DDBJ whole genome shotgun (WGS) entry which is preliminary data.</text>
</comment>
<keyword evidence="2" id="KW-0808">Transferase</keyword>
<dbReference type="Proteomes" id="UP000326759">
    <property type="component" value="Unassembled WGS sequence"/>
</dbReference>
<keyword evidence="3" id="KW-1185">Reference proteome</keyword>
<proteinExistence type="predicted"/>
<dbReference type="AlphaFoldDB" id="A0A5N5SRH4"/>
<dbReference type="Pfam" id="PF19704">
    <property type="entry name" value="DNAPKcs_CC5"/>
    <property type="match status" value="1"/>
</dbReference>
<organism evidence="2 3">
    <name type="scientific">Armadillidium nasatum</name>
    <dbReference type="NCBI Taxonomy" id="96803"/>
    <lineage>
        <taxon>Eukaryota</taxon>
        <taxon>Metazoa</taxon>
        <taxon>Ecdysozoa</taxon>
        <taxon>Arthropoda</taxon>
        <taxon>Crustacea</taxon>
        <taxon>Multicrustacea</taxon>
        <taxon>Malacostraca</taxon>
        <taxon>Eumalacostraca</taxon>
        <taxon>Peracarida</taxon>
        <taxon>Isopoda</taxon>
        <taxon>Oniscidea</taxon>
        <taxon>Crinocheta</taxon>
        <taxon>Armadillidiidae</taxon>
        <taxon>Armadillidium</taxon>
    </lineage>
</organism>
<sequence length="430" mass="49785">MDALLLRRRFVVNKDREKETVHFARQEEIRRKMRNQIEVERKQKREAQVTLYRQYRVGELPDVQIPHKALISPLQALAERDDGIASQIFQLLFEAIVQNSSSILSQEAENEWKNMLSDALRNIIKKSDASYPYVVKPLLHIALTLNIDVNPEEISLACMRNSLEPIGILLLEKQHMRQKKVERVNEPVKKRARKELTFSSPSIKGDTTLWLNIAEMYKNLSHWDSVLGILKSEIGDLKSETIKALEAESEKNHIEAYKNYVNALKKETWDSLPSPQEQQVWEEWFITSAENLGQWDKVEEFIEKRFLSDGNDRCERLNKVWKLPQSVSSFVLPSLVNAKLMKILQGSEDDGGLCNFINESRKNDRCRSILEVELGLQTSVLAVNQEEFELARSLLRTSQLSFLSRFLHCSLLSSTSLVEIKRFPKALFSF</sequence>
<dbReference type="GO" id="GO:0016301">
    <property type="term" value="F:kinase activity"/>
    <property type="evidence" value="ECO:0007669"/>
    <property type="project" value="UniProtKB-KW"/>
</dbReference>
<protein>
    <submittedName>
        <fullName evidence="2">DNA-dependent protein kinase catalytic subunit</fullName>
    </submittedName>
</protein>
<accession>A0A5N5SRH4</accession>
<dbReference type="GO" id="GO:0006303">
    <property type="term" value="P:double-strand break repair via nonhomologous end joining"/>
    <property type="evidence" value="ECO:0007669"/>
    <property type="project" value="InterPro"/>
</dbReference>
<feature type="domain" description="DNA-dependent protein kinase catalytic subunit CC5" evidence="1">
    <location>
        <begin position="2"/>
        <end position="174"/>
    </location>
</feature>
<name>A0A5N5SRH4_9CRUS</name>
<dbReference type="OrthoDB" id="431717at2759"/>